<evidence type="ECO:0000313" key="1">
    <source>
        <dbReference type="EMBL" id="PSL53616.1"/>
    </source>
</evidence>
<sequence>MGTTELALPQWTVERVPENEAEPRAEDVEQRVVAAVDEATGEVVGLTEVAGVRNRPGEGFARGHRLTRRSEKPAGCRW</sequence>
<protein>
    <submittedName>
        <fullName evidence="1">Uncharacterized protein</fullName>
    </submittedName>
</protein>
<dbReference type="EMBL" id="PYAX01000008">
    <property type="protein sequence ID" value="PSL53616.1"/>
    <property type="molecule type" value="Genomic_DNA"/>
</dbReference>
<dbReference type="RefSeq" id="WP_106617633.1">
    <property type="nucleotide sequence ID" value="NZ_PYAX01000008.1"/>
</dbReference>
<name>A0A2P8I584_SACCR</name>
<accession>A0A2P8I584</accession>
<gene>
    <name evidence="1" type="ORF">B0I31_10863</name>
</gene>
<organism evidence="1 2">
    <name type="scientific">Saccharothrix carnea</name>
    <dbReference type="NCBI Taxonomy" id="1280637"/>
    <lineage>
        <taxon>Bacteria</taxon>
        <taxon>Bacillati</taxon>
        <taxon>Actinomycetota</taxon>
        <taxon>Actinomycetes</taxon>
        <taxon>Pseudonocardiales</taxon>
        <taxon>Pseudonocardiaceae</taxon>
        <taxon>Saccharothrix</taxon>
    </lineage>
</organism>
<evidence type="ECO:0000313" key="2">
    <source>
        <dbReference type="Proteomes" id="UP000241118"/>
    </source>
</evidence>
<dbReference type="Proteomes" id="UP000241118">
    <property type="component" value="Unassembled WGS sequence"/>
</dbReference>
<dbReference type="AlphaFoldDB" id="A0A2P8I584"/>
<proteinExistence type="predicted"/>
<reference evidence="1 2" key="1">
    <citation type="submission" date="2018-03" db="EMBL/GenBank/DDBJ databases">
        <title>Genomic Encyclopedia of Type Strains, Phase III (KMG-III): the genomes of soil and plant-associated and newly described type strains.</title>
        <authorList>
            <person name="Whitman W."/>
        </authorList>
    </citation>
    <scope>NUCLEOTIDE SEQUENCE [LARGE SCALE GENOMIC DNA]</scope>
    <source>
        <strain evidence="1 2">CGMCC 4.7097</strain>
    </source>
</reference>
<keyword evidence="2" id="KW-1185">Reference proteome</keyword>
<dbReference type="Gene3D" id="3.40.630.30">
    <property type="match status" value="1"/>
</dbReference>
<comment type="caution">
    <text evidence="1">The sequence shown here is derived from an EMBL/GenBank/DDBJ whole genome shotgun (WGS) entry which is preliminary data.</text>
</comment>